<evidence type="ECO:0000259" key="5">
    <source>
        <dbReference type="PROSITE" id="PS50931"/>
    </source>
</evidence>
<keyword evidence="3" id="KW-0238">DNA-binding</keyword>
<reference evidence="6 7" key="1">
    <citation type="submission" date="2019-07" db="EMBL/GenBank/DDBJ databases">
        <title>Whole genome shotgun sequence of Vibrio superstes NBRC 103154.</title>
        <authorList>
            <person name="Hosoyama A."/>
            <person name="Uohara A."/>
            <person name="Ohji S."/>
            <person name="Ichikawa N."/>
        </authorList>
    </citation>
    <scope>NUCLEOTIDE SEQUENCE [LARGE SCALE GENOMIC DNA]</scope>
    <source>
        <strain evidence="6 7">NBRC 103154</strain>
    </source>
</reference>
<dbReference type="Gene3D" id="3.40.190.290">
    <property type="match status" value="1"/>
</dbReference>
<dbReference type="EMBL" id="BJXK01000020">
    <property type="protein sequence ID" value="GEM81319.1"/>
    <property type="molecule type" value="Genomic_DNA"/>
</dbReference>
<evidence type="ECO:0000313" key="7">
    <source>
        <dbReference type="Proteomes" id="UP000321113"/>
    </source>
</evidence>
<accession>A0A511QVD2</accession>
<dbReference type="SUPFAM" id="SSF53850">
    <property type="entry name" value="Periplasmic binding protein-like II"/>
    <property type="match status" value="1"/>
</dbReference>
<dbReference type="SUPFAM" id="SSF46785">
    <property type="entry name" value="Winged helix' DNA-binding domain"/>
    <property type="match status" value="1"/>
</dbReference>
<evidence type="ECO:0000256" key="1">
    <source>
        <dbReference type="ARBA" id="ARBA00009437"/>
    </source>
</evidence>
<dbReference type="PANTHER" id="PTHR30537:SF5">
    <property type="entry name" value="HTH-TYPE TRANSCRIPTIONAL ACTIVATOR TTDR-RELATED"/>
    <property type="match status" value="1"/>
</dbReference>
<feature type="domain" description="HTH lysR-type" evidence="5">
    <location>
        <begin position="8"/>
        <end position="65"/>
    </location>
</feature>
<dbReference type="PROSITE" id="PS50931">
    <property type="entry name" value="HTH_LYSR"/>
    <property type="match status" value="1"/>
</dbReference>
<dbReference type="GO" id="GO:0043565">
    <property type="term" value="F:sequence-specific DNA binding"/>
    <property type="evidence" value="ECO:0007669"/>
    <property type="project" value="TreeGrafter"/>
</dbReference>
<comment type="caution">
    <text evidence="6">The sequence shown here is derived from an EMBL/GenBank/DDBJ whole genome shotgun (WGS) entry which is preliminary data.</text>
</comment>
<dbReference type="InterPro" id="IPR000847">
    <property type="entry name" value="LysR_HTH_N"/>
</dbReference>
<dbReference type="Gene3D" id="1.10.10.10">
    <property type="entry name" value="Winged helix-like DNA-binding domain superfamily/Winged helix DNA-binding domain"/>
    <property type="match status" value="1"/>
</dbReference>
<evidence type="ECO:0000256" key="2">
    <source>
        <dbReference type="ARBA" id="ARBA00023015"/>
    </source>
</evidence>
<dbReference type="InterPro" id="IPR005119">
    <property type="entry name" value="LysR_subst-bd"/>
</dbReference>
<evidence type="ECO:0000256" key="4">
    <source>
        <dbReference type="ARBA" id="ARBA00023163"/>
    </source>
</evidence>
<dbReference type="GO" id="GO:0003700">
    <property type="term" value="F:DNA-binding transcription factor activity"/>
    <property type="evidence" value="ECO:0007669"/>
    <property type="project" value="InterPro"/>
</dbReference>
<keyword evidence="7" id="KW-1185">Reference proteome</keyword>
<dbReference type="InterPro" id="IPR036388">
    <property type="entry name" value="WH-like_DNA-bd_sf"/>
</dbReference>
<gene>
    <name evidence="6" type="ORF">VSU01S_35640</name>
</gene>
<dbReference type="InterPro" id="IPR036390">
    <property type="entry name" value="WH_DNA-bd_sf"/>
</dbReference>
<proteinExistence type="inferred from homology"/>
<dbReference type="OrthoDB" id="9786526at2"/>
<keyword evidence="4" id="KW-0804">Transcription</keyword>
<dbReference type="RefSeq" id="WP_119010078.1">
    <property type="nucleotide sequence ID" value="NZ_BJXK01000020.1"/>
</dbReference>
<dbReference type="AlphaFoldDB" id="A0A511QVD2"/>
<name>A0A511QVD2_9VIBR</name>
<dbReference type="Pfam" id="PF03466">
    <property type="entry name" value="LysR_substrate"/>
    <property type="match status" value="1"/>
</dbReference>
<sequence length="295" mass="33706">MHRSNNNFDLNTLTIFRRVVELNSLSKTAEELVINPSTVSRKISDLESFYGVKLLLRTTRTLTLTEEGKAFYGYCQSIDDLLVRSENEITNTQVEPTGLLRLVIPVDTGNLAMSDALNEFAIKYPKVVLDLEFSNRTVDVVEEGVDVWFCVGEAANQSLISKRVMTHRRYLMASKEYLSKYGNIESIDDIAPPHRQVLNKNPFNYKNKNAIKHLPYSIGVNSSYAVFKSCLAGLGLAYVAESLVNKYDTENQLVTILGEELWSEAVISMVYPERKLKPMRTEYFLDFMSNYFRYI</sequence>
<dbReference type="Proteomes" id="UP000321113">
    <property type="component" value="Unassembled WGS sequence"/>
</dbReference>
<keyword evidence="2" id="KW-0805">Transcription regulation</keyword>
<dbReference type="GO" id="GO:0006351">
    <property type="term" value="P:DNA-templated transcription"/>
    <property type="evidence" value="ECO:0007669"/>
    <property type="project" value="TreeGrafter"/>
</dbReference>
<organism evidence="6 7">
    <name type="scientific">Vibrio superstes NBRC 103154</name>
    <dbReference type="NCBI Taxonomy" id="1219062"/>
    <lineage>
        <taxon>Bacteria</taxon>
        <taxon>Pseudomonadati</taxon>
        <taxon>Pseudomonadota</taxon>
        <taxon>Gammaproteobacteria</taxon>
        <taxon>Vibrionales</taxon>
        <taxon>Vibrionaceae</taxon>
        <taxon>Vibrio</taxon>
    </lineage>
</organism>
<dbReference type="PANTHER" id="PTHR30537">
    <property type="entry name" value="HTH-TYPE TRANSCRIPTIONAL REGULATOR"/>
    <property type="match status" value="1"/>
</dbReference>
<evidence type="ECO:0000313" key="6">
    <source>
        <dbReference type="EMBL" id="GEM81319.1"/>
    </source>
</evidence>
<dbReference type="InterPro" id="IPR058163">
    <property type="entry name" value="LysR-type_TF_proteobact-type"/>
</dbReference>
<dbReference type="Pfam" id="PF00126">
    <property type="entry name" value="HTH_1"/>
    <property type="match status" value="1"/>
</dbReference>
<comment type="similarity">
    <text evidence="1">Belongs to the LysR transcriptional regulatory family.</text>
</comment>
<evidence type="ECO:0000256" key="3">
    <source>
        <dbReference type="ARBA" id="ARBA00023125"/>
    </source>
</evidence>
<protein>
    <submittedName>
        <fullName evidence="6">LysR family transcriptional regulator</fullName>
    </submittedName>
</protein>